<dbReference type="InterPro" id="IPR045058">
    <property type="entry name" value="GIMA/IAN/Toc"/>
</dbReference>
<feature type="domain" description="AIG1-type G" evidence="5">
    <location>
        <begin position="199"/>
        <end position="410"/>
    </location>
</feature>
<feature type="region of interest" description="Disordered" evidence="4">
    <location>
        <begin position="126"/>
        <end position="194"/>
    </location>
</feature>
<feature type="compositionally biased region" description="Polar residues" evidence="4">
    <location>
        <begin position="135"/>
        <end position="152"/>
    </location>
</feature>
<sequence>MPDFSGVHPGPSVTDCMALSQPGPHLFILAVDSHRVHPKKAEDDVDALRKHFGDDVIKHLVVMVKDMDSYQALSPLEDRLGFRLATASENMQRQCKEWSTGPAYNYQQSMKLLLSQRRKVLETQMRDQPHPAAQRPSTDTKTQSGPSSSQTDVDPPEPAPERTADGEVAGGPASSQTADGPEQSAPECTTDVKPAGQSDNVFSMVLVGQTASGKSASANTILSTLSYYKLYKHRFKSELKSVPVTTRCEAVTLKAFGVKIRIVDTPDFFHDQVENGEAELEACRRYCHPERCVVLLVMRAGRFTDGERTLLEELEEKMGWRVRDKTVILLTHGDDLPADCDQDQYVNGQKELRDLVFKCSDRCVVFKNTSKNPQQVMELITKIPDYKKIFPKLTNAISKSPLLFMMATPF</sequence>
<organism evidence="6 7">
    <name type="scientific">Sphaeramia orbicularis</name>
    <name type="common">orbiculate cardinalfish</name>
    <dbReference type="NCBI Taxonomy" id="375764"/>
    <lineage>
        <taxon>Eukaryota</taxon>
        <taxon>Metazoa</taxon>
        <taxon>Chordata</taxon>
        <taxon>Craniata</taxon>
        <taxon>Vertebrata</taxon>
        <taxon>Euteleostomi</taxon>
        <taxon>Actinopterygii</taxon>
        <taxon>Neopterygii</taxon>
        <taxon>Teleostei</taxon>
        <taxon>Neoteleostei</taxon>
        <taxon>Acanthomorphata</taxon>
        <taxon>Gobiaria</taxon>
        <taxon>Kurtiformes</taxon>
        <taxon>Apogonoidei</taxon>
        <taxon>Apogonidae</taxon>
        <taxon>Apogoninae</taxon>
        <taxon>Sphaeramia</taxon>
    </lineage>
</organism>
<evidence type="ECO:0000256" key="4">
    <source>
        <dbReference type="SAM" id="MobiDB-lite"/>
    </source>
</evidence>
<dbReference type="PANTHER" id="PTHR10903:SF188">
    <property type="entry name" value="GTPASE IMAP FAMILY MEMBER 2-LIKE-RELATED"/>
    <property type="match status" value="1"/>
</dbReference>
<evidence type="ECO:0000259" key="5">
    <source>
        <dbReference type="PROSITE" id="PS51720"/>
    </source>
</evidence>
<evidence type="ECO:0000313" key="6">
    <source>
        <dbReference type="Ensembl" id="ENSSORP00005035532.1"/>
    </source>
</evidence>
<evidence type="ECO:0000256" key="3">
    <source>
        <dbReference type="ARBA" id="ARBA00023134"/>
    </source>
</evidence>
<evidence type="ECO:0000256" key="2">
    <source>
        <dbReference type="ARBA" id="ARBA00022741"/>
    </source>
</evidence>
<protein>
    <recommendedName>
        <fullName evidence="5">AIG1-type G domain-containing protein</fullName>
    </recommendedName>
</protein>
<keyword evidence="3" id="KW-0342">GTP-binding</keyword>
<dbReference type="PANTHER" id="PTHR10903">
    <property type="entry name" value="GTPASE, IMAP FAMILY MEMBER-RELATED"/>
    <property type="match status" value="1"/>
</dbReference>
<dbReference type="Proteomes" id="UP000472271">
    <property type="component" value="Unassembled WGS sequence"/>
</dbReference>
<comment type="similarity">
    <text evidence="1">Belongs to the TRAFAC class TrmE-Era-EngA-EngB-Septin-like GTPase superfamily. AIG1/Toc34/Toc159-like paraseptin GTPase family. IAN subfamily.</text>
</comment>
<dbReference type="Gene3D" id="3.40.50.300">
    <property type="entry name" value="P-loop containing nucleotide triphosphate hydrolases"/>
    <property type="match status" value="2"/>
</dbReference>
<reference evidence="6" key="2">
    <citation type="submission" date="2025-09" db="UniProtKB">
        <authorList>
            <consortium name="Ensembl"/>
        </authorList>
    </citation>
    <scope>IDENTIFICATION</scope>
</reference>
<name>A0A673B4D0_9TELE</name>
<dbReference type="Ensembl" id="ENSSORT00005036482.1">
    <property type="protein sequence ID" value="ENSSORP00005035532.1"/>
    <property type="gene ID" value="ENSSORG00005016774.1"/>
</dbReference>
<dbReference type="AlphaFoldDB" id="A0A673B4D0"/>
<keyword evidence="7" id="KW-1185">Reference proteome</keyword>
<evidence type="ECO:0000313" key="7">
    <source>
        <dbReference type="Proteomes" id="UP000472271"/>
    </source>
</evidence>
<dbReference type="PROSITE" id="PS51720">
    <property type="entry name" value="G_AIG1"/>
    <property type="match status" value="1"/>
</dbReference>
<dbReference type="Pfam" id="PF04548">
    <property type="entry name" value="AIG1"/>
    <property type="match status" value="1"/>
</dbReference>
<dbReference type="InParanoid" id="A0A673B4D0"/>
<reference evidence="6" key="1">
    <citation type="submission" date="2025-08" db="UniProtKB">
        <authorList>
            <consortium name="Ensembl"/>
        </authorList>
    </citation>
    <scope>IDENTIFICATION</scope>
</reference>
<accession>A0A673B4D0</accession>
<keyword evidence="2" id="KW-0547">Nucleotide-binding</keyword>
<dbReference type="InterPro" id="IPR027417">
    <property type="entry name" value="P-loop_NTPase"/>
</dbReference>
<gene>
    <name evidence="6" type="primary">LOC115415807</name>
</gene>
<dbReference type="SUPFAM" id="SSF52540">
    <property type="entry name" value="P-loop containing nucleoside triphosphate hydrolases"/>
    <property type="match status" value="1"/>
</dbReference>
<dbReference type="InterPro" id="IPR006703">
    <property type="entry name" value="G_AIG1"/>
</dbReference>
<proteinExistence type="inferred from homology"/>
<evidence type="ECO:0000256" key="1">
    <source>
        <dbReference type="ARBA" id="ARBA00008535"/>
    </source>
</evidence>
<dbReference type="GO" id="GO:0005525">
    <property type="term" value="F:GTP binding"/>
    <property type="evidence" value="ECO:0007669"/>
    <property type="project" value="UniProtKB-KW"/>
</dbReference>